<keyword evidence="7" id="KW-0807">Transducer</keyword>
<dbReference type="GO" id="GO:0007186">
    <property type="term" value="P:G protein-coupled receptor signaling pathway"/>
    <property type="evidence" value="ECO:0007669"/>
    <property type="project" value="InterPro"/>
</dbReference>
<evidence type="ECO:0000256" key="7">
    <source>
        <dbReference type="ARBA" id="ARBA00023224"/>
    </source>
</evidence>
<feature type="transmembrane region" description="Helical" evidence="8">
    <location>
        <begin position="58"/>
        <end position="78"/>
    </location>
</feature>
<keyword evidence="3 8" id="KW-0812">Transmembrane</keyword>
<dbReference type="Proteomes" id="UP000233556">
    <property type="component" value="Unassembled WGS sequence"/>
</dbReference>
<evidence type="ECO:0000256" key="1">
    <source>
        <dbReference type="ARBA" id="ARBA00004141"/>
    </source>
</evidence>
<accession>A0A2I0T8V5</accession>
<dbReference type="AlphaFoldDB" id="A0A2I0T8V5"/>
<keyword evidence="10" id="KW-1185">Reference proteome</keyword>
<keyword evidence="4" id="KW-0552">Olfaction</keyword>
<dbReference type="GO" id="GO:0005886">
    <property type="term" value="C:plasma membrane"/>
    <property type="evidence" value="ECO:0007669"/>
    <property type="project" value="TreeGrafter"/>
</dbReference>
<gene>
    <name evidence="9" type="ORF">llap_19455</name>
</gene>
<evidence type="ECO:0000256" key="3">
    <source>
        <dbReference type="ARBA" id="ARBA00022692"/>
    </source>
</evidence>
<evidence type="ECO:0008006" key="11">
    <source>
        <dbReference type="Google" id="ProtNLM"/>
    </source>
</evidence>
<dbReference type="GO" id="GO:0004984">
    <property type="term" value="F:olfactory receptor activity"/>
    <property type="evidence" value="ECO:0007669"/>
    <property type="project" value="InterPro"/>
</dbReference>
<evidence type="ECO:0000313" key="9">
    <source>
        <dbReference type="EMBL" id="PKU30241.1"/>
    </source>
</evidence>
<evidence type="ECO:0000256" key="2">
    <source>
        <dbReference type="ARBA" id="ARBA00022606"/>
    </source>
</evidence>
<keyword evidence="5 8" id="KW-1133">Transmembrane helix</keyword>
<dbReference type="Gene3D" id="1.20.1070.10">
    <property type="entry name" value="Rhodopsin 7-helix transmembrane proteins"/>
    <property type="match status" value="1"/>
</dbReference>
<keyword evidence="6 8" id="KW-0472">Membrane</keyword>
<protein>
    <recommendedName>
        <fullName evidence="11">G-protein coupled receptors family 1 profile domain-containing protein</fullName>
    </recommendedName>
</protein>
<sequence length="101" mass="10944">MLRLVCGNVKVNSLYGLTAVILTKGLDSLAILLSYTMILRTILSIVSQETQSKAFSTCISHLCAVLIFYIPIISLSIIHRFSSAFNGPNMGLDVVQGSKLP</sequence>
<evidence type="ECO:0000256" key="6">
    <source>
        <dbReference type="ARBA" id="ARBA00023136"/>
    </source>
</evidence>
<evidence type="ECO:0000256" key="8">
    <source>
        <dbReference type="SAM" id="Phobius"/>
    </source>
</evidence>
<evidence type="ECO:0000313" key="10">
    <source>
        <dbReference type="Proteomes" id="UP000233556"/>
    </source>
</evidence>
<dbReference type="OrthoDB" id="9444602at2759"/>
<reference evidence="10" key="1">
    <citation type="submission" date="2017-11" db="EMBL/GenBank/DDBJ databases">
        <authorList>
            <person name="Lima N.C."/>
            <person name="Parody-Merino A.M."/>
            <person name="Battley P.F."/>
            <person name="Fidler A.E."/>
            <person name="Prosdocimi F."/>
        </authorList>
    </citation>
    <scope>NUCLEOTIDE SEQUENCE [LARGE SCALE GENOMIC DNA]</scope>
</reference>
<dbReference type="EMBL" id="KZ515129">
    <property type="protein sequence ID" value="PKU30241.1"/>
    <property type="molecule type" value="Genomic_DNA"/>
</dbReference>
<dbReference type="InterPro" id="IPR000725">
    <property type="entry name" value="Olfact_rcpt"/>
</dbReference>
<proteinExistence type="predicted"/>
<dbReference type="SUPFAM" id="SSF81321">
    <property type="entry name" value="Family A G protein-coupled receptor-like"/>
    <property type="match status" value="1"/>
</dbReference>
<reference evidence="10" key="2">
    <citation type="submission" date="2017-12" db="EMBL/GenBank/DDBJ databases">
        <title>Genome sequence of the Bar-tailed Godwit (Limosa lapponica baueri).</title>
        <authorList>
            <person name="Lima N.C.B."/>
            <person name="Parody-Merino A.M."/>
            <person name="Battley P.F."/>
            <person name="Fidler A.E."/>
            <person name="Prosdocimi F."/>
        </authorList>
    </citation>
    <scope>NUCLEOTIDE SEQUENCE [LARGE SCALE GENOMIC DNA]</scope>
</reference>
<dbReference type="Pfam" id="PF13853">
    <property type="entry name" value="7tm_4"/>
    <property type="match status" value="1"/>
</dbReference>
<evidence type="ECO:0000256" key="4">
    <source>
        <dbReference type="ARBA" id="ARBA00022725"/>
    </source>
</evidence>
<comment type="subcellular location">
    <subcellularLocation>
        <location evidence="1">Membrane</location>
        <topology evidence="1">Multi-pass membrane protein</topology>
    </subcellularLocation>
</comment>
<name>A0A2I0T8V5_LIMLA</name>
<evidence type="ECO:0000256" key="5">
    <source>
        <dbReference type="ARBA" id="ARBA00022989"/>
    </source>
</evidence>
<dbReference type="PANTHER" id="PTHR26450:SF87">
    <property type="entry name" value="OLFACTORY RECEPTOR 51F2"/>
    <property type="match status" value="1"/>
</dbReference>
<keyword evidence="2" id="KW-0716">Sensory transduction</keyword>
<dbReference type="PANTHER" id="PTHR26450">
    <property type="entry name" value="OLFACTORY RECEPTOR 56B1-RELATED"/>
    <property type="match status" value="1"/>
</dbReference>
<organism evidence="9 10">
    <name type="scientific">Limosa lapponica baueri</name>
    <dbReference type="NCBI Taxonomy" id="1758121"/>
    <lineage>
        <taxon>Eukaryota</taxon>
        <taxon>Metazoa</taxon>
        <taxon>Chordata</taxon>
        <taxon>Craniata</taxon>
        <taxon>Vertebrata</taxon>
        <taxon>Euteleostomi</taxon>
        <taxon>Archelosauria</taxon>
        <taxon>Archosauria</taxon>
        <taxon>Dinosauria</taxon>
        <taxon>Saurischia</taxon>
        <taxon>Theropoda</taxon>
        <taxon>Coelurosauria</taxon>
        <taxon>Aves</taxon>
        <taxon>Neognathae</taxon>
        <taxon>Neoaves</taxon>
        <taxon>Charadriiformes</taxon>
        <taxon>Scolopacidae</taxon>
        <taxon>Limosa</taxon>
    </lineage>
</organism>
<dbReference type="InterPro" id="IPR050402">
    <property type="entry name" value="OR51/52/56-like"/>
</dbReference>